<dbReference type="PATRIC" id="fig|106634.4.peg.2510"/>
<dbReference type="GO" id="GO:0005507">
    <property type="term" value="F:copper ion binding"/>
    <property type="evidence" value="ECO:0007669"/>
    <property type="project" value="TreeGrafter"/>
</dbReference>
<gene>
    <name evidence="2" type="ORF">TVD_12315</name>
</gene>
<keyword evidence="3" id="KW-1185">Reference proteome</keyword>
<dbReference type="PANTHER" id="PTHR23419">
    <property type="entry name" value="DIVALENT CATION TOLERANCE CUTA-RELATED"/>
    <property type="match status" value="1"/>
</dbReference>
<dbReference type="GO" id="GO:0010038">
    <property type="term" value="P:response to metal ion"/>
    <property type="evidence" value="ECO:0007669"/>
    <property type="project" value="InterPro"/>
</dbReference>
<dbReference type="Gene3D" id="3.30.70.120">
    <property type="match status" value="1"/>
</dbReference>
<accession>A0A0G3G6T5</accession>
<dbReference type="AlphaFoldDB" id="A0A0G3G6T5"/>
<dbReference type="STRING" id="106634.TVD_12315"/>
<dbReference type="InterPro" id="IPR004323">
    <property type="entry name" value="Ion_tolerance_CutA"/>
</dbReference>
<dbReference type="OrthoDB" id="37622at2"/>
<comment type="similarity">
    <text evidence="1">Belongs to the CutA family.</text>
</comment>
<proteinExistence type="inferred from homology"/>
<protein>
    <submittedName>
        <fullName evidence="2">Dihydroorotate dehydrogenase</fullName>
    </submittedName>
</protein>
<dbReference type="KEGG" id="tvr:TVD_12315"/>
<organism evidence="2 3">
    <name type="scientific">Thioalkalivibrio versutus</name>
    <dbReference type="NCBI Taxonomy" id="106634"/>
    <lineage>
        <taxon>Bacteria</taxon>
        <taxon>Pseudomonadati</taxon>
        <taxon>Pseudomonadota</taxon>
        <taxon>Gammaproteobacteria</taxon>
        <taxon>Chromatiales</taxon>
        <taxon>Ectothiorhodospiraceae</taxon>
        <taxon>Thioalkalivibrio</taxon>
    </lineage>
</organism>
<dbReference type="InterPro" id="IPR015867">
    <property type="entry name" value="N-reg_PII/ATP_PRibTrfase_C"/>
</dbReference>
<dbReference type="PANTHER" id="PTHR23419:SF8">
    <property type="entry name" value="FI09726P"/>
    <property type="match status" value="1"/>
</dbReference>
<dbReference type="SUPFAM" id="SSF54913">
    <property type="entry name" value="GlnB-like"/>
    <property type="match status" value="1"/>
</dbReference>
<sequence>MSNEQSPSSAHAWLVITTLDDPDTAETLAGALVKQGLAACVHILPPGRSIYMWKGNIEIDSEVTLLIKTAPARLNELQTQLADQHPYDTPEIIALPIERGLPDYLDWITQCTS</sequence>
<dbReference type="EMBL" id="CP011367">
    <property type="protein sequence ID" value="AKJ96089.1"/>
    <property type="molecule type" value="Genomic_DNA"/>
</dbReference>
<evidence type="ECO:0000313" key="2">
    <source>
        <dbReference type="EMBL" id="AKJ96089.1"/>
    </source>
</evidence>
<dbReference type="Pfam" id="PF03091">
    <property type="entry name" value="CutA1"/>
    <property type="match status" value="1"/>
</dbReference>
<name>A0A0G3G6T5_9GAMM</name>
<evidence type="ECO:0000256" key="1">
    <source>
        <dbReference type="ARBA" id="ARBA00010169"/>
    </source>
</evidence>
<dbReference type="InterPro" id="IPR011322">
    <property type="entry name" value="N-reg_PII-like_a/b"/>
</dbReference>
<reference evidence="2 3" key="1">
    <citation type="submission" date="2015-04" db="EMBL/GenBank/DDBJ databases">
        <title>Complete Sequence for the Genome of the Thioalkalivibrio versutus D301.</title>
        <authorList>
            <person name="Mu T."/>
            <person name="Zhou J."/>
            <person name="Xu X."/>
        </authorList>
    </citation>
    <scope>NUCLEOTIDE SEQUENCE [LARGE SCALE GENOMIC DNA]</scope>
    <source>
        <strain evidence="2 3">D301</strain>
    </source>
</reference>
<dbReference type="Proteomes" id="UP000064201">
    <property type="component" value="Chromosome"/>
</dbReference>
<dbReference type="RefSeq" id="WP_018168987.1">
    <property type="nucleotide sequence ID" value="NZ_CP011367.1"/>
</dbReference>
<evidence type="ECO:0000313" key="3">
    <source>
        <dbReference type="Proteomes" id="UP000064201"/>
    </source>
</evidence>